<comment type="caution">
    <text evidence="2">The sequence shown here is derived from an EMBL/GenBank/DDBJ whole genome shotgun (WGS) entry which is preliminary data.</text>
</comment>
<feature type="domain" description="Utp8 C-terminal" evidence="1">
    <location>
        <begin position="480"/>
        <end position="814"/>
    </location>
</feature>
<organism evidence="2 3">
    <name type="scientific">Rhizopus delemar</name>
    <dbReference type="NCBI Taxonomy" id="936053"/>
    <lineage>
        <taxon>Eukaryota</taxon>
        <taxon>Fungi</taxon>
        <taxon>Fungi incertae sedis</taxon>
        <taxon>Mucoromycota</taxon>
        <taxon>Mucoromycotina</taxon>
        <taxon>Mucoromycetes</taxon>
        <taxon>Mucorales</taxon>
        <taxon>Mucorineae</taxon>
        <taxon>Rhizopodaceae</taxon>
        <taxon>Rhizopus</taxon>
    </lineage>
</organism>
<evidence type="ECO:0000259" key="1">
    <source>
        <dbReference type="Pfam" id="PF22542"/>
    </source>
</evidence>
<sequence length="817" mass="92068">MPGFVLEEAFPLARFNKKIGENDGRLFKVGVNALESILDVTRDSDRSDIADYVAVTVQGEGFKIYNTMDQKCTQSWIAPPGVAFAGPATYQDGGQDPDSADYTYAIIASSPELPKQEQLKTVWLWKNTKNNDNDSADHITKTFEERIHAIHISSALHSHVILISENGSIELNTKDLERLIAKQKAHKNTSVVWSTVFVTSNAHCCIPSSVVPARSTIVVTINQSANHYTVKLDYVNVERRSIDNLASMDIKLTEKPIAFTLDPNDGRLTVLDAAGTWSIWRLQLKYSSTKKMTCHLLDHVSIPLKGYRFQDKVLGNIAAITPLGDSYVAMVAPRIKSKQEEEHVVSVWDVKYGTLQAEQVVKTTEKNTFSKNCVYSIAALPNSHLAITISSTTQYANSTGKTSKKMVDTSSIVMLCPYYSEPVSLMAAMGKMKQTVAFMGISDDVGASENIGFSRSGNETVMRDLHFSADLQDSEDIYDKWVAKINKAHKSESKTLAELLKSGVSEEKFTETFFEYVNVKRATQESDDTLMTEASFEAKTEQYRQWMTSKFVPTKKKAVELSQFFVSSVLSRCCSAEQSDDFWPVDVLLYLMSRSLVRSSYCEKGIVRTLLDKDDWALMPIVLEKVLDIPESDLVILVKALIAKQTEHEEWAGTRFNKYFKMVVEAPRNDIFLQQALKRIDAVELPIILTTFAGWLKEKSSNLNNRRNIVDFCNSILDVHFPTLILEPPLQPVVHTLRELISQEIEVIDDLEQLRNILGAYNRKHKHARAKKSLERQANKDNADAPQDELTRFRKKKNGKFGGEQGIPIYRVEVFKF</sequence>
<dbReference type="OMA" id="CCIPSSM"/>
<dbReference type="GO" id="GO:0003723">
    <property type="term" value="F:RNA binding"/>
    <property type="evidence" value="ECO:0007669"/>
    <property type="project" value="TreeGrafter"/>
</dbReference>
<dbReference type="PANTHER" id="PTHR15633:SF2">
    <property type="entry name" value="NUCLEOLAR PROTEIN 11"/>
    <property type="match status" value="1"/>
</dbReference>
<accession>A0A9P6Z2H9</accession>
<gene>
    <name evidence="2" type="ORF">G6F50_006422</name>
</gene>
<dbReference type="InterPro" id="IPR042859">
    <property type="entry name" value="NOL11"/>
</dbReference>
<evidence type="ECO:0000313" key="2">
    <source>
        <dbReference type="EMBL" id="KAG1569388.1"/>
    </source>
</evidence>
<dbReference type="GO" id="GO:0005730">
    <property type="term" value="C:nucleolus"/>
    <property type="evidence" value="ECO:0007669"/>
    <property type="project" value="TreeGrafter"/>
</dbReference>
<dbReference type="Proteomes" id="UP000740926">
    <property type="component" value="Unassembled WGS sequence"/>
</dbReference>
<dbReference type="GO" id="GO:0030490">
    <property type="term" value="P:maturation of SSU-rRNA"/>
    <property type="evidence" value="ECO:0007669"/>
    <property type="project" value="InterPro"/>
</dbReference>
<protein>
    <recommendedName>
        <fullName evidence="1">Utp8 C-terminal domain-containing protein</fullName>
    </recommendedName>
</protein>
<evidence type="ECO:0000313" key="3">
    <source>
        <dbReference type="Proteomes" id="UP000740926"/>
    </source>
</evidence>
<reference evidence="2 3" key="1">
    <citation type="journal article" date="2020" name="Microb. Genom.">
        <title>Genetic diversity of clinical and environmental Mucorales isolates obtained from an investigation of mucormycosis cases among solid organ transplant recipients.</title>
        <authorList>
            <person name="Nguyen M.H."/>
            <person name="Kaul D."/>
            <person name="Muto C."/>
            <person name="Cheng S.J."/>
            <person name="Richter R.A."/>
            <person name="Bruno V.M."/>
            <person name="Liu G."/>
            <person name="Beyhan S."/>
            <person name="Sundermann A.J."/>
            <person name="Mounaud S."/>
            <person name="Pasculle A.W."/>
            <person name="Nierman W.C."/>
            <person name="Driscoll E."/>
            <person name="Cumbie R."/>
            <person name="Clancy C.J."/>
            <person name="Dupont C.L."/>
        </authorList>
    </citation>
    <scope>NUCLEOTIDE SEQUENCE [LARGE SCALE GENOMIC DNA]</scope>
    <source>
        <strain evidence="2 3">GL24</strain>
    </source>
</reference>
<dbReference type="PANTHER" id="PTHR15633">
    <property type="entry name" value="NUCLEOLAR PROTEIN 11"/>
    <property type="match status" value="1"/>
</dbReference>
<dbReference type="InterPro" id="IPR053881">
    <property type="entry name" value="Utp8_C"/>
</dbReference>
<keyword evidence="3" id="KW-1185">Reference proteome</keyword>
<proteinExistence type="predicted"/>
<dbReference type="EMBL" id="JAANIU010000936">
    <property type="protein sequence ID" value="KAG1569388.1"/>
    <property type="molecule type" value="Genomic_DNA"/>
</dbReference>
<dbReference type="Pfam" id="PF22542">
    <property type="entry name" value="Utp8_C"/>
    <property type="match status" value="1"/>
</dbReference>
<dbReference type="AlphaFoldDB" id="A0A9P6Z2H9"/>
<name>A0A9P6Z2H9_9FUNG</name>